<protein>
    <submittedName>
        <fullName evidence="1">BAR domain-containing protein</fullName>
    </submittedName>
</protein>
<keyword evidence="2" id="KW-1185">Reference proteome</keyword>
<dbReference type="eggNOG" id="ENOG502TFMY">
    <property type="taxonomic scope" value="Eukaryota"/>
</dbReference>
<organism evidence="1 2">
    <name type="scientific">Caenorhabditis elegans</name>
    <dbReference type="NCBI Taxonomy" id="6239"/>
    <lineage>
        <taxon>Eukaryota</taxon>
        <taxon>Metazoa</taxon>
        <taxon>Ecdysozoa</taxon>
        <taxon>Nematoda</taxon>
        <taxon>Chromadorea</taxon>
        <taxon>Rhabditida</taxon>
        <taxon>Rhabditina</taxon>
        <taxon>Rhabditomorpha</taxon>
        <taxon>Rhabditoidea</taxon>
        <taxon>Rhabditidae</taxon>
        <taxon>Peloderinae</taxon>
        <taxon>Caenorhabditis</taxon>
    </lineage>
</organism>
<dbReference type="UCSC" id="Y37F4.1">
    <property type="organism name" value="c. elegans"/>
</dbReference>
<proteinExistence type="predicted"/>
<dbReference type="EMBL" id="BX284601">
    <property type="protein sequence ID" value="CCD66827.1"/>
    <property type="molecule type" value="Genomic_DNA"/>
</dbReference>
<dbReference type="Gene3D" id="1.20.1270.60">
    <property type="entry name" value="Arfaptin homology (AH) domain/BAR domain"/>
    <property type="match status" value="1"/>
</dbReference>
<evidence type="ECO:0000313" key="2">
    <source>
        <dbReference type="Proteomes" id="UP000001940"/>
    </source>
</evidence>
<dbReference type="InterPro" id="IPR027267">
    <property type="entry name" value="AH/BAR_dom_sf"/>
</dbReference>
<evidence type="ECO:0000313" key="3">
    <source>
        <dbReference type="WormBase" id="Y37F4.1"/>
    </source>
</evidence>
<dbReference type="Bgee" id="WBGene00021382">
    <property type="expression patterns" value="Expressed in larva and 1 other cell type or tissue"/>
</dbReference>
<gene>
    <name evidence="1" type="ORF">CELE_Y37F4.1</name>
    <name evidence="1 3" type="ORF">Y37F4.1</name>
</gene>
<dbReference type="HOGENOM" id="CLU_101108_0_0_1"/>
<dbReference type="WormBase" id="Y37F4.1">
    <property type="protein sequence ID" value="CE40824"/>
    <property type="gene ID" value="WBGene00021382"/>
</dbReference>
<dbReference type="PhylomeDB" id="Q95XA0"/>
<dbReference type="OrthoDB" id="5856689at2759"/>
<dbReference type="PaxDb" id="6239-Y37F4.1"/>
<evidence type="ECO:0000313" key="1">
    <source>
        <dbReference type="EMBL" id="CCD66827.1"/>
    </source>
</evidence>
<sequence>MANKKSTSSCYEKPIAQKLFYGLADHPNHGVFSSILKKKNRLFSMTDDVKKLCNQVEAYKEAADRLHQALIQMFVENQELMKADTNYQYAGQYLKTYQAINQKGRKLGTKVDPKEMDSLEPAIQTLLNLDSIQAKQVQRHLENLSALTKFIGVDYWEYARLRKIYWLSLETYDDAISQQNKERTEQAELAAGNAQTWRNECRQKVIDFINKSINEQKGKHADAVLKFRDDSILFHKSIAEAIPIFDDRALPKSKEKPLKSK</sequence>
<dbReference type="AGR" id="WB:WBGene00021382"/>
<dbReference type="AlphaFoldDB" id="Q95XA0"/>
<dbReference type="SMR" id="Q95XA0"/>
<dbReference type="PANTHER" id="PTHR39364:SF1">
    <property type="entry name" value="DUF5045 DOMAIN-CONTAINING PROTEIN-RELATED"/>
    <property type="match status" value="1"/>
</dbReference>
<dbReference type="InParanoid" id="Q95XA0"/>
<reference evidence="1 2" key="1">
    <citation type="journal article" date="1998" name="Science">
        <title>Genome sequence of the nematode C. elegans: a platform for investigating biology.</title>
        <authorList>
            <consortium name="The C. elegans sequencing consortium"/>
            <person name="Sulson J.E."/>
            <person name="Waterston R."/>
        </authorList>
    </citation>
    <scope>NUCLEOTIDE SEQUENCE [LARGE SCALE GENOMIC DNA]</scope>
    <source>
        <strain evidence="1 2">Bristol N2</strain>
    </source>
</reference>
<accession>Q95XA0</accession>
<name>Q95XA0_CAEEL</name>
<dbReference type="Proteomes" id="UP000001940">
    <property type="component" value="Chromosome I"/>
</dbReference>
<dbReference type="PANTHER" id="PTHR39364">
    <property type="entry name" value="PROTEIN CBG04867"/>
    <property type="match status" value="1"/>
</dbReference>
<dbReference type="OMA" id="WRNECRQ"/>
<dbReference type="FunCoup" id="Q95XA0">
    <property type="interactions" value="1236"/>
</dbReference>